<protein>
    <submittedName>
        <fullName evidence="4">Glucosaminidase domain-containing protein</fullName>
    </submittedName>
</protein>
<dbReference type="InterPro" id="IPR029057">
    <property type="entry name" value="PRTase-like"/>
</dbReference>
<dbReference type="InterPro" id="IPR041398">
    <property type="entry name" value="DdrB_dom"/>
</dbReference>
<dbReference type="Gene3D" id="3.40.50.2020">
    <property type="match status" value="1"/>
</dbReference>
<dbReference type="InterPro" id="IPR002901">
    <property type="entry name" value="MGlyc_endo_b_GlcNAc-like_dom"/>
</dbReference>
<evidence type="ECO:0000256" key="1">
    <source>
        <dbReference type="ARBA" id="ARBA00022801"/>
    </source>
</evidence>
<gene>
    <name evidence="4" type="ORF">ACFO6X_04970</name>
</gene>
<dbReference type="PANTHER" id="PTHR33308">
    <property type="entry name" value="PEPTIDOGLYCAN HYDROLASE FLGJ"/>
    <property type="match status" value="1"/>
</dbReference>
<evidence type="ECO:0000259" key="3">
    <source>
        <dbReference type="SMART" id="SM00047"/>
    </source>
</evidence>
<dbReference type="Proteomes" id="UP001596001">
    <property type="component" value="Unassembled WGS sequence"/>
</dbReference>
<dbReference type="SUPFAM" id="SSF53271">
    <property type="entry name" value="PRTase-like"/>
    <property type="match status" value="1"/>
</dbReference>
<feature type="domain" description="Mannosyl-glycoprotein endo-beta-N-acetylglucosamidase-like" evidence="3">
    <location>
        <begin position="14"/>
        <end position="158"/>
    </location>
</feature>
<sequence>MARDLFAELGIEVRGSEGGDTKLSPEDAIKKVAQETGYNYDFLLGLSKLETRGGAATIKGDGVDTHNLFNIKDFSKDGTGIRATDKAEGSNHRYRQYADYEESVRDVVRLLDRKYPDARVAETSQEFAQALKSGGYATDPAYVNKLTRVIGSAQGGSNLSAGASQQAPGTAGRDVFAQLGIDRNRPAGGRDLFAEAGIDPKAPLDGGGRDLFVEAGIDPKAPMPGTALQKAGDYAGAVSSGIGTGVLGIQGGIGKFLQAPAANSLAAVAGGVALADRGVTWLANKLEGMDAKANPDIQQTAQMASQFAAEQRLENAKVGEDGGWANPMTMMARMGLGLQEDARSRTQAIMAADAATNPELLRQQQATAQAEGFVGNLKAIADNPMAFTHTMARSVPDMLMGVGMARLAAGGKLAAATNVGDAAAVGVAKAGGTAAAQAEAAAAAMAPLQQQAVARASSAGLLSEAASSGMNASEGIYQQVMGMPLDKLAASSDRYKELMAEVKNPYKARERLANELADQAALPSAVVTGLGTGITNKIFGGDATAKTVSGVDRMTGKELAKRVGQDTVEEVVQGVSEDTVQHGAVVQADQSAKLDVGGAIAQNAAAGLAMGGGMHGFAYGKQALGNGHAPSSGEQTSAPTPDTSPAPPEQATSSQENSSITDDAPISAAEQALKQPVALTALDRAVELDAELAHVRERLQDETPENGYGPAFDQSRQELAVKAAMLEQERNQIAATWPQAAKGAPTSFGTDSGVKLAGTYALMSADDLVTSHTEGLQPNPLYPQELQPRDRSRSASELQVSGIVQKLDPERLGASADAATGAPIVGMDGLVESGNARTIALKRVYQAKGQKAENYKAFLRDNAAQFGIDPAQVDVTPKPVLVRVRSTPVNRAEFARQANASTVQRMSPSEQAKADAARLNSLEGLNPTEDGDFSNSRDFIRQFRSTLPITEQSEMMEADGRLSAAGYRRIQNAVLAKAYGDSPTLRRMTESMDNNLLNISKALLRVAPTIASARERMEAGALHQADIAPDLVQAVEGLSALRDKGWTVAQELAQTDLTGPKYSPETAALMQFLADNMRSPRRIAEFFQRYYEALEQVGDPRQSSILGDVGPAPSRSDLLTQAREVTPNDNSNQDSQRGVDRESSLPDGQSREQSPDTQGDHRSPESDAAPRPHAAAGQPGAAEGQATVDSRREPVEAEKTPLGADTRLAIGVAGSVDGVPGVPLQDLQALADRLKARMPNMPKVNVLADPSSAPYSLMEYINRQDAWYDVQGAMHEGEFYLFGSGLQSLEQAEHVLAEHEAAHFGLRAVLGVEGLKSAMQMVWVHNASVRKQASKLQERGRLSDAEATEEVIVDIPTKELAQLKGWRKVVLKVRDFLDRRGYEKLADRLTTWLNGSLDEQQQADWFVADLVRAARDYVAGQRDGQPSGYVGATRLSRLKDSAASVSAPAAPSRAHGGRGFNEGSATVIGTFKNDIPMKAHPDYKAAKGGDLMAAAALVQDLVKPEDLQSAHEKFGSDVVFVPVHAEEAAGRNQIPNALAMMYAANSGAEVDTSIAQANRAFHTGAGAMERLLARAEFSGYVEPGRRYVLVDDVTTMGSTLADLAAYIQSSGGDVAGSVVLVNAMRGGKIQADRKTVNQLEARHGEVVRELFGFGSQ</sequence>
<feature type="compositionally biased region" description="Basic and acidic residues" evidence="2">
    <location>
        <begin position="1137"/>
        <end position="1170"/>
    </location>
</feature>
<dbReference type="Pfam" id="PF18763">
    <property type="entry name" value="ddrB-ParB"/>
    <property type="match status" value="1"/>
</dbReference>
<feature type="region of interest" description="Disordered" evidence="2">
    <location>
        <begin position="625"/>
        <end position="661"/>
    </location>
</feature>
<accession>A0ABV9QCD9</accession>
<dbReference type="EMBL" id="JBHSHJ010000003">
    <property type="protein sequence ID" value="MFC4788334.1"/>
    <property type="molecule type" value="Genomic_DNA"/>
</dbReference>
<dbReference type="CDD" id="cd06223">
    <property type="entry name" value="PRTases_typeI"/>
    <property type="match status" value="1"/>
</dbReference>
<evidence type="ECO:0000256" key="2">
    <source>
        <dbReference type="SAM" id="MobiDB-lite"/>
    </source>
</evidence>
<evidence type="ECO:0000313" key="4">
    <source>
        <dbReference type="EMBL" id="MFC4788334.1"/>
    </source>
</evidence>
<comment type="caution">
    <text evidence="4">The sequence shown here is derived from an EMBL/GenBank/DDBJ whole genome shotgun (WGS) entry which is preliminary data.</text>
</comment>
<dbReference type="InterPro" id="IPR000836">
    <property type="entry name" value="PRTase_dom"/>
</dbReference>
<dbReference type="Gene3D" id="1.10.530.10">
    <property type="match status" value="1"/>
</dbReference>
<feature type="compositionally biased region" description="Polar residues" evidence="2">
    <location>
        <begin position="650"/>
        <end position="661"/>
    </location>
</feature>
<feature type="compositionally biased region" description="Basic and acidic residues" evidence="2">
    <location>
        <begin position="1189"/>
        <end position="1199"/>
    </location>
</feature>
<organism evidence="4 5">
    <name type="scientific">Giesbergeria sinuosa</name>
    <dbReference type="NCBI Taxonomy" id="80883"/>
    <lineage>
        <taxon>Bacteria</taxon>
        <taxon>Pseudomonadati</taxon>
        <taxon>Pseudomonadota</taxon>
        <taxon>Betaproteobacteria</taxon>
        <taxon>Burkholderiales</taxon>
        <taxon>Comamonadaceae</taxon>
        <taxon>Giesbergeria</taxon>
    </lineage>
</organism>
<name>A0ABV9QCD9_9BURK</name>
<dbReference type="SMART" id="SM00047">
    <property type="entry name" value="LYZ2"/>
    <property type="match status" value="1"/>
</dbReference>
<proteinExistence type="predicted"/>
<dbReference type="PANTHER" id="PTHR33308:SF9">
    <property type="entry name" value="PEPTIDOGLYCAN HYDROLASE FLGJ"/>
    <property type="match status" value="1"/>
</dbReference>
<dbReference type="RefSeq" id="WP_382430663.1">
    <property type="nucleotide sequence ID" value="NZ_JBHSHJ010000003.1"/>
</dbReference>
<keyword evidence="1" id="KW-0378">Hydrolase</keyword>
<reference evidence="5" key="1">
    <citation type="journal article" date="2019" name="Int. J. Syst. Evol. Microbiol.">
        <title>The Global Catalogue of Microorganisms (GCM) 10K type strain sequencing project: providing services to taxonomists for standard genome sequencing and annotation.</title>
        <authorList>
            <consortium name="The Broad Institute Genomics Platform"/>
            <consortium name="The Broad Institute Genome Sequencing Center for Infectious Disease"/>
            <person name="Wu L."/>
            <person name="Ma J."/>
        </authorList>
    </citation>
    <scope>NUCLEOTIDE SEQUENCE [LARGE SCALE GENOMIC DNA]</scope>
    <source>
        <strain evidence="5">CCUG 49452</strain>
    </source>
</reference>
<keyword evidence="5" id="KW-1185">Reference proteome</keyword>
<evidence type="ECO:0000313" key="5">
    <source>
        <dbReference type="Proteomes" id="UP001596001"/>
    </source>
</evidence>
<feature type="region of interest" description="Disordered" evidence="2">
    <location>
        <begin position="1121"/>
        <end position="1202"/>
    </location>
</feature>
<feature type="compositionally biased region" description="Polar residues" evidence="2">
    <location>
        <begin position="1127"/>
        <end position="1136"/>
    </location>
</feature>
<feature type="region of interest" description="Disordered" evidence="2">
    <location>
        <begin position="771"/>
        <end position="799"/>
    </location>
</feature>
<dbReference type="Pfam" id="PF01832">
    <property type="entry name" value="Glucosaminidase"/>
    <property type="match status" value="1"/>
</dbReference>
<dbReference type="InterPro" id="IPR051056">
    <property type="entry name" value="Glycosyl_Hydrolase_73"/>
</dbReference>
<feature type="compositionally biased region" description="Low complexity" evidence="2">
    <location>
        <begin position="1171"/>
        <end position="1186"/>
    </location>
</feature>